<dbReference type="EMBL" id="JBHLZP010000072">
    <property type="protein sequence ID" value="MFB9833065.1"/>
    <property type="molecule type" value="Genomic_DNA"/>
</dbReference>
<proteinExistence type="predicted"/>
<keyword evidence="2" id="KW-0472">Membrane</keyword>
<keyword evidence="5" id="KW-1185">Reference proteome</keyword>
<feature type="transmembrane region" description="Helical" evidence="2">
    <location>
        <begin position="6"/>
        <end position="26"/>
    </location>
</feature>
<keyword evidence="2" id="KW-1133">Transmembrane helix</keyword>
<evidence type="ECO:0000259" key="3">
    <source>
        <dbReference type="PROSITE" id="PS51725"/>
    </source>
</evidence>
<feature type="transmembrane region" description="Helical" evidence="2">
    <location>
        <begin position="33"/>
        <end position="56"/>
    </location>
</feature>
<feature type="non-terminal residue" evidence="4">
    <location>
        <position position="479"/>
    </location>
</feature>
<evidence type="ECO:0000313" key="4">
    <source>
        <dbReference type="EMBL" id="MFB9833065.1"/>
    </source>
</evidence>
<dbReference type="SUPFAM" id="SSF54909">
    <property type="entry name" value="Dimeric alpha+beta barrel"/>
    <property type="match status" value="1"/>
</dbReference>
<feature type="domain" description="ABM" evidence="3">
    <location>
        <begin position="353"/>
        <end position="442"/>
    </location>
</feature>
<dbReference type="InterPro" id="IPR007138">
    <property type="entry name" value="ABM_dom"/>
</dbReference>
<evidence type="ECO:0000256" key="2">
    <source>
        <dbReference type="SAM" id="Phobius"/>
    </source>
</evidence>
<feature type="transmembrane region" description="Helical" evidence="2">
    <location>
        <begin position="171"/>
        <end position="189"/>
    </location>
</feature>
<evidence type="ECO:0000313" key="5">
    <source>
        <dbReference type="Proteomes" id="UP001589627"/>
    </source>
</evidence>
<feature type="compositionally biased region" description="Acidic residues" evidence="1">
    <location>
        <begin position="224"/>
        <end position="233"/>
    </location>
</feature>
<evidence type="ECO:0000256" key="1">
    <source>
        <dbReference type="SAM" id="MobiDB-lite"/>
    </source>
</evidence>
<dbReference type="GO" id="GO:0004497">
    <property type="term" value="F:monooxygenase activity"/>
    <property type="evidence" value="ECO:0007669"/>
    <property type="project" value="UniProtKB-KW"/>
</dbReference>
<name>A0ABV5YDF6_9ACTN</name>
<accession>A0ABV5YDF6</accession>
<keyword evidence="2" id="KW-0812">Transmembrane</keyword>
<reference evidence="4 5" key="1">
    <citation type="submission" date="2024-09" db="EMBL/GenBank/DDBJ databases">
        <authorList>
            <person name="Sun Q."/>
            <person name="Mori K."/>
        </authorList>
    </citation>
    <scope>NUCLEOTIDE SEQUENCE [LARGE SCALE GENOMIC DNA]</scope>
    <source>
        <strain evidence="4 5">TBRC 0563</strain>
    </source>
</reference>
<dbReference type="Proteomes" id="UP001589627">
    <property type="component" value="Unassembled WGS sequence"/>
</dbReference>
<feature type="region of interest" description="Disordered" evidence="1">
    <location>
        <begin position="217"/>
        <end position="269"/>
    </location>
</feature>
<comment type="caution">
    <text evidence="4">The sequence shown here is derived from an EMBL/GenBank/DDBJ whole genome shotgun (WGS) entry which is preliminary data.</text>
</comment>
<feature type="transmembrane region" description="Helical" evidence="2">
    <location>
        <begin position="137"/>
        <end position="159"/>
    </location>
</feature>
<dbReference type="PROSITE" id="PS51725">
    <property type="entry name" value="ABM"/>
    <property type="match status" value="1"/>
</dbReference>
<feature type="region of interest" description="Disordered" evidence="1">
    <location>
        <begin position="321"/>
        <end position="348"/>
    </location>
</feature>
<organism evidence="4 5">
    <name type="scientific">Actinoallomurus acaciae</name>
    <dbReference type="NCBI Taxonomy" id="502577"/>
    <lineage>
        <taxon>Bacteria</taxon>
        <taxon>Bacillati</taxon>
        <taxon>Actinomycetota</taxon>
        <taxon>Actinomycetes</taxon>
        <taxon>Streptosporangiales</taxon>
        <taxon>Thermomonosporaceae</taxon>
        <taxon>Actinoallomurus</taxon>
    </lineage>
</organism>
<feature type="transmembrane region" description="Helical" evidence="2">
    <location>
        <begin position="94"/>
        <end position="117"/>
    </location>
</feature>
<dbReference type="Pfam" id="PF03992">
    <property type="entry name" value="ABM"/>
    <property type="match status" value="1"/>
</dbReference>
<gene>
    <name evidence="4" type="ORF">ACFFNX_12790</name>
</gene>
<dbReference type="Gene3D" id="3.30.70.100">
    <property type="match status" value="1"/>
</dbReference>
<sequence>MVNVVLALLATLAALGGAGLLIKHTLPERRMHLFAWCGTLLALGIALASMTIGYAAGFGPALLRCTELFGSLIAPLTLALGVVELIARTVQARFAARLIAASYVIVAVVIILLDPIVGTFGKSMPKVSGHYSSLPGLVLDGAHLFAVVSLVSCVAVTAVRGNRRDRQAAEIMPTLAMVALAGVLTVAAMRSYLPGPLAPLALGGSAALVWFGATRLPPGGPPAPDDEEPEPYEEMSRHQQPYDDGQYNSGRRRGRRRQQGGYDTGGYDAEGYDANGYDTGGHDAGGYDTGGYEAGGYDAGGYDTGGYDTGGYDRSGFDTGGYARPRREGQPSFAPPAGAPGRAPQAPSAMGQYGRIMIYTLVEGHGDAFDRLTAEVAHAVRQAEPGTLVYACHTVDNSPNQRLFYQLFRDANAVEAHTRQPHVQRFAREARAHVSATNVLELTVSAGSLAALAGAGGPVGSGGPVAAGAPGGHGGGPGG</sequence>
<feature type="transmembrane region" description="Helical" evidence="2">
    <location>
        <begin position="68"/>
        <end position="87"/>
    </location>
</feature>
<keyword evidence="4" id="KW-0503">Monooxygenase</keyword>
<keyword evidence="4" id="KW-0560">Oxidoreductase</keyword>
<protein>
    <submittedName>
        <fullName evidence="4">Antibiotic biosynthesis monooxygenase</fullName>
    </submittedName>
</protein>
<feature type="compositionally biased region" description="Low complexity" evidence="1">
    <location>
        <begin position="339"/>
        <end position="348"/>
    </location>
</feature>
<dbReference type="InterPro" id="IPR011008">
    <property type="entry name" value="Dimeric_a/b-barrel"/>
</dbReference>
<dbReference type="RefSeq" id="WP_378199969.1">
    <property type="nucleotide sequence ID" value="NZ_JBHLZP010000072.1"/>
</dbReference>